<dbReference type="Pfam" id="PF12897">
    <property type="entry name" value="Asp_aminotransf"/>
    <property type="match status" value="1"/>
</dbReference>
<dbReference type="InterPro" id="IPR015422">
    <property type="entry name" value="PyrdxlP-dep_Trfase_small"/>
</dbReference>
<dbReference type="AlphaFoldDB" id="A0A9D1I946"/>
<comment type="caution">
    <text evidence="1">The sequence shown here is derived from an EMBL/GenBank/DDBJ whole genome shotgun (WGS) entry which is preliminary data.</text>
</comment>
<sequence length="425" mass="46866">MKYGDMSSKELEVVLETEQKRYEAYKSKNLKYDMTRGKPAAAQLALSDPMMSDDCLGDFKTSSGVDCRNYGILEGIPEIRTLFSQIFSVPAEQVIAGGNSSLNLMYDLVSAFLLLGTGNGAAAWSKQGTVKFLCPVPGYDRHFAITEKLGIEMINIKMLPDGPDMDAIEALVKNDASIKGMWSVPKYSNPTGIVYSDAVVERLARMECAADDFRIFWDDAYTVHMLEGEPAKQRSLIQACAEAGNPDRALVFASTSKITYPGAGVAAVASSPRNIEWLKGIYAIQTIGPNKINQLRHVKFLKDYDHLIAHMKKHAEIMRPKFRAVTDILEEELGSTGILTWSRPEGGYFISVDTACHCADRVVSMAKECGVQFTAAGATFPYGKDPENQNIRIAPSMPPIEDLREAIRVFCICVKICSAQKLLEK</sequence>
<dbReference type="Proteomes" id="UP000824089">
    <property type="component" value="Unassembled WGS sequence"/>
</dbReference>
<dbReference type="GO" id="GO:0004069">
    <property type="term" value="F:L-aspartate:2-oxoglutarate aminotransferase activity"/>
    <property type="evidence" value="ECO:0007669"/>
    <property type="project" value="InterPro"/>
</dbReference>
<keyword evidence="1" id="KW-0032">Aminotransferase</keyword>
<dbReference type="CDD" id="cd00609">
    <property type="entry name" value="AAT_like"/>
    <property type="match status" value="1"/>
</dbReference>
<protein>
    <submittedName>
        <fullName evidence="1">Aminotransferase</fullName>
    </submittedName>
</protein>
<reference evidence="1" key="2">
    <citation type="journal article" date="2021" name="PeerJ">
        <title>Extensive microbial diversity within the chicken gut microbiome revealed by metagenomics and culture.</title>
        <authorList>
            <person name="Gilroy R."/>
            <person name="Ravi A."/>
            <person name="Getino M."/>
            <person name="Pursley I."/>
            <person name="Horton D.L."/>
            <person name="Alikhan N.F."/>
            <person name="Baker D."/>
            <person name="Gharbi K."/>
            <person name="Hall N."/>
            <person name="Watson M."/>
            <person name="Adriaenssens E.M."/>
            <person name="Foster-Nyarko E."/>
            <person name="Jarju S."/>
            <person name="Secka A."/>
            <person name="Antonio M."/>
            <person name="Oren A."/>
            <person name="Chaudhuri R.R."/>
            <person name="La Ragione R."/>
            <person name="Hildebrand F."/>
            <person name="Pallen M.J."/>
        </authorList>
    </citation>
    <scope>NUCLEOTIDE SEQUENCE</scope>
    <source>
        <strain evidence="1">CHK195-4489</strain>
    </source>
</reference>
<dbReference type="PANTHER" id="PTHR43799">
    <property type="entry name" value="AMINOTRANSFERASE, PUTATIVE-RELATED"/>
    <property type="match status" value="1"/>
</dbReference>
<dbReference type="SUPFAM" id="SSF53383">
    <property type="entry name" value="PLP-dependent transferases"/>
    <property type="match status" value="1"/>
</dbReference>
<dbReference type="Gene3D" id="3.40.640.10">
    <property type="entry name" value="Type I PLP-dependent aspartate aminotransferase-like (Major domain)"/>
    <property type="match status" value="1"/>
</dbReference>
<proteinExistence type="predicted"/>
<dbReference type="InterPro" id="IPR024551">
    <property type="entry name" value="AspAT_Ic"/>
</dbReference>
<evidence type="ECO:0000313" key="1">
    <source>
        <dbReference type="EMBL" id="HIU30152.1"/>
    </source>
</evidence>
<reference evidence="1" key="1">
    <citation type="submission" date="2020-10" db="EMBL/GenBank/DDBJ databases">
        <authorList>
            <person name="Gilroy R."/>
        </authorList>
    </citation>
    <scope>NUCLEOTIDE SEQUENCE</scope>
    <source>
        <strain evidence="1">CHK195-4489</strain>
    </source>
</reference>
<gene>
    <name evidence="1" type="ORF">IAD50_07650</name>
</gene>
<dbReference type="PANTHER" id="PTHR43799:SF1">
    <property type="entry name" value="ASPARTATE AMINOTRANSFERASE"/>
    <property type="match status" value="1"/>
</dbReference>
<name>A0A9D1I946_9CLOT</name>
<dbReference type="InterPro" id="IPR015424">
    <property type="entry name" value="PyrdxlP-dep_Trfase"/>
</dbReference>
<dbReference type="EMBL" id="DVMM01000164">
    <property type="protein sequence ID" value="HIU30152.1"/>
    <property type="molecule type" value="Genomic_DNA"/>
</dbReference>
<dbReference type="InterPro" id="IPR015421">
    <property type="entry name" value="PyrdxlP-dep_Trfase_major"/>
</dbReference>
<keyword evidence="1" id="KW-0808">Transferase</keyword>
<dbReference type="Gene3D" id="3.90.1150.10">
    <property type="entry name" value="Aspartate Aminotransferase, domain 1"/>
    <property type="match status" value="1"/>
</dbReference>
<accession>A0A9D1I946</accession>
<organism evidence="1 2">
    <name type="scientific">Candidatus Egerieisoma faecipullorum</name>
    <dbReference type="NCBI Taxonomy" id="2840963"/>
    <lineage>
        <taxon>Bacteria</taxon>
        <taxon>Bacillati</taxon>
        <taxon>Bacillota</taxon>
        <taxon>Clostridia</taxon>
        <taxon>Eubacteriales</taxon>
        <taxon>Clostridiaceae</taxon>
        <taxon>Clostridiaceae incertae sedis</taxon>
        <taxon>Candidatus Egerieisoma</taxon>
    </lineage>
</organism>
<evidence type="ECO:0000313" key="2">
    <source>
        <dbReference type="Proteomes" id="UP000824089"/>
    </source>
</evidence>